<dbReference type="InterPro" id="IPR017900">
    <property type="entry name" value="4Fe4S_Fe_S_CS"/>
</dbReference>
<gene>
    <name evidence="9" type="ORF">Ga0061069_106154</name>
</gene>
<evidence type="ECO:0000256" key="3">
    <source>
        <dbReference type="ARBA" id="ARBA00022723"/>
    </source>
</evidence>
<dbReference type="STRING" id="339866.GCA_001418255_01946"/>
<dbReference type="GO" id="GO:0046872">
    <property type="term" value="F:metal ion binding"/>
    <property type="evidence" value="ECO:0007669"/>
    <property type="project" value="UniProtKB-KW"/>
</dbReference>
<dbReference type="InterPro" id="IPR037171">
    <property type="entry name" value="NagB/RpiA_transferase-like"/>
</dbReference>
<dbReference type="OrthoDB" id="5289041at2"/>
<dbReference type="NCBIfam" id="TIGR00273">
    <property type="entry name" value="LutB/LldF family L-lactate oxidation iron-sulfur protein"/>
    <property type="match status" value="1"/>
</dbReference>
<keyword evidence="1" id="KW-0813">Transport</keyword>
<evidence type="ECO:0000256" key="7">
    <source>
        <dbReference type="ARBA" id="ARBA00023014"/>
    </source>
</evidence>
<evidence type="ECO:0000256" key="2">
    <source>
        <dbReference type="ARBA" id="ARBA00022485"/>
    </source>
</evidence>
<dbReference type="GO" id="GO:0006089">
    <property type="term" value="P:lactate metabolic process"/>
    <property type="evidence" value="ECO:0007669"/>
    <property type="project" value="InterPro"/>
</dbReference>
<dbReference type="InterPro" id="IPR003741">
    <property type="entry name" value="LUD_dom"/>
</dbReference>
<protein>
    <submittedName>
        <fullName evidence="9">Iron-sulfur cluster-binding protein</fullName>
    </submittedName>
</protein>
<keyword evidence="4" id="KW-0677">Repeat</keyword>
<dbReference type="AlphaFoldDB" id="A0A0K6I478"/>
<dbReference type="EMBL" id="CYHF01000006">
    <property type="protein sequence ID" value="CUA97959.1"/>
    <property type="molecule type" value="Genomic_DNA"/>
</dbReference>
<dbReference type="GO" id="GO:0051539">
    <property type="term" value="F:4 iron, 4 sulfur cluster binding"/>
    <property type="evidence" value="ECO:0007669"/>
    <property type="project" value="UniProtKB-KW"/>
</dbReference>
<name>A0A0K6I478_9BURK</name>
<dbReference type="Pfam" id="PF13183">
    <property type="entry name" value="Fer4_8"/>
    <property type="match status" value="1"/>
</dbReference>
<sequence>MESQTLHFKARAGQKLADQRLQQNLKKLSTKFVTGRAAAIAALDGFEQIRDAAVKRRNVALNTLDVWLERFEAEAKRRGTTVLWAQTPQEAADLVVRIARNHGCTQAIKTKSMVSEEMGLNAALETAGVQVTETDLGEYILQINGNEPPSHIIAPVVHKDKEEIADLFARTHHTARKTDIPEMTREAREVLRAKFLSADMGITGGNFVVAETGSVALVTNEGNEGMCTILPRVHVAVTGVEKVLPTLEDLAAVMRLLPRSATGQTISNYFSVLTGPRREGDRDGPEHMYVVLLDGGRTSLVGGAFAEMLRCIRCGACMNHCPVYQKIGGHTYGWVYPGPMGSVLTPSYQGIESTQDLPQAATLCGQCQVVCPMKIPLPDLLRKMREQQFERDLRPGMERWALRLWSYAARHPWLYRPGARLASRFLRLLGGERGRVHHLAGAAGWTSYRDLPTPSQATFKQQFAQRAKDRNPV</sequence>
<dbReference type="Proteomes" id="UP000183649">
    <property type="component" value="Unassembled WGS sequence"/>
</dbReference>
<evidence type="ECO:0000259" key="8">
    <source>
        <dbReference type="PROSITE" id="PS51379"/>
    </source>
</evidence>
<dbReference type="InterPro" id="IPR024569">
    <property type="entry name" value="LutB_C"/>
</dbReference>
<accession>A0A0K6I478</accession>
<dbReference type="RefSeq" id="WP_055450817.1">
    <property type="nucleotide sequence ID" value="NZ_CYHF01000006.1"/>
</dbReference>
<dbReference type="PROSITE" id="PS51379">
    <property type="entry name" value="4FE4S_FER_2"/>
    <property type="match status" value="1"/>
</dbReference>
<dbReference type="Pfam" id="PF02589">
    <property type="entry name" value="LUD_dom"/>
    <property type="match status" value="1"/>
</dbReference>
<reference evidence="10" key="1">
    <citation type="submission" date="2015-08" db="EMBL/GenBank/DDBJ databases">
        <authorList>
            <person name="Varghese N."/>
        </authorList>
    </citation>
    <scope>NUCLEOTIDE SEQUENCE [LARGE SCALE GENOMIC DNA]</scope>
    <source>
        <strain evidence="10">DSM 18181</strain>
    </source>
</reference>
<keyword evidence="10" id="KW-1185">Reference proteome</keyword>
<keyword evidence="2" id="KW-0004">4Fe-4S</keyword>
<keyword evidence="3" id="KW-0479">Metal-binding</keyword>
<dbReference type="Gene3D" id="1.10.1060.10">
    <property type="entry name" value="Alpha-helical ferredoxin"/>
    <property type="match status" value="1"/>
</dbReference>
<dbReference type="PANTHER" id="PTHR47153:SF2">
    <property type="entry name" value="LACTATE UTILIZATION PROTEIN B"/>
    <property type="match status" value="1"/>
</dbReference>
<dbReference type="InterPro" id="IPR024185">
    <property type="entry name" value="FTHF_cligase-like_sf"/>
</dbReference>
<keyword evidence="7" id="KW-0411">Iron-sulfur</keyword>
<keyword evidence="5" id="KW-0249">Electron transport</keyword>
<proteinExistence type="predicted"/>
<organism evidence="9 10">
    <name type="scientific">Thiomonas bhubaneswarensis</name>
    <dbReference type="NCBI Taxonomy" id="339866"/>
    <lineage>
        <taxon>Bacteria</taxon>
        <taxon>Pseudomonadati</taxon>
        <taxon>Pseudomonadota</taxon>
        <taxon>Betaproteobacteria</taxon>
        <taxon>Burkholderiales</taxon>
        <taxon>Thiomonas</taxon>
    </lineage>
</organism>
<dbReference type="InterPro" id="IPR009051">
    <property type="entry name" value="Helical_ferredxn"/>
</dbReference>
<dbReference type="PANTHER" id="PTHR47153">
    <property type="entry name" value="LACTATE UTILIZATION PROTEIN B"/>
    <property type="match status" value="1"/>
</dbReference>
<dbReference type="PROSITE" id="PS00198">
    <property type="entry name" value="4FE4S_FER_1"/>
    <property type="match status" value="1"/>
</dbReference>
<dbReference type="Gene3D" id="3.40.50.10420">
    <property type="entry name" value="NagB/RpiA/CoA transferase-like"/>
    <property type="match status" value="1"/>
</dbReference>
<dbReference type="InterPro" id="IPR017896">
    <property type="entry name" value="4Fe4S_Fe-S-bd"/>
</dbReference>
<feature type="domain" description="4Fe-4S ferredoxin-type" evidence="8">
    <location>
        <begin position="302"/>
        <end position="332"/>
    </location>
</feature>
<keyword evidence="6" id="KW-0408">Iron</keyword>
<evidence type="ECO:0000256" key="1">
    <source>
        <dbReference type="ARBA" id="ARBA00022448"/>
    </source>
</evidence>
<dbReference type="SUPFAM" id="SSF54862">
    <property type="entry name" value="4Fe-4S ferredoxins"/>
    <property type="match status" value="1"/>
</dbReference>
<evidence type="ECO:0000256" key="6">
    <source>
        <dbReference type="ARBA" id="ARBA00023004"/>
    </source>
</evidence>
<evidence type="ECO:0000256" key="4">
    <source>
        <dbReference type="ARBA" id="ARBA00022737"/>
    </source>
</evidence>
<dbReference type="SUPFAM" id="SSF100950">
    <property type="entry name" value="NagB/RpiA/CoA transferase-like"/>
    <property type="match status" value="1"/>
</dbReference>
<evidence type="ECO:0000313" key="9">
    <source>
        <dbReference type="EMBL" id="CUA97959.1"/>
    </source>
</evidence>
<dbReference type="Pfam" id="PF11870">
    <property type="entry name" value="LutB_C"/>
    <property type="match status" value="1"/>
</dbReference>
<evidence type="ECO:0000313" key="10">
    <source>
        <dbReference type="Proteomes" id="UP000183649"/>
    </source>
</evidence>
<dbReference type="InterPro" id="IPR004452">
    <property type="entry name" value="LutB/LldF"/>
</dbReference>
<evidence type="ECO:0000256" key="5">
    <source>
        <dbReference type="ARBA" id="ARBA00022982"/>
    </source>
</evidence>